<keyword evidence="2" id="KW-1185">Reference proteome</keyword>
<proteinExistence type="predicted"/>
<dbReference type="EMBL" id="BGPR01000176">
    <property type="protein sequence ID" value="GBM02075.1"/>
    <property type="molecule type" value="Genomic_DNA"/>
</dbReference>
<dbReference type="OrthoDB" id="25498at2759"/>
<accession>A0A4Y2CFG7</accession>
<dbReference type="AlphaFoldDB" id="A0A4Y2CFG7"/>
<reference evidence="1 2" key="1">
    <citation type="journal article" date="2019" name="Sci. Rep.">
        <title>Orb-weaving spider Araneus ventricosus genome elucidates the spidroin gene catalogue.</title>
        <authorList>
            <person name="Kono N."/>
            <person name="Nakamura H."/>
            <person name="Ohtoshi R."/>
            <person name="Moran D.A.P."/>
            <person name="Shinohara A."/>
            <person name="Yoshida Y."/>
            <person name="Fujiwara M."/>
            <person name="Mori M."/>
            <person name="Tomita M."/>
            <person name="Arakawa K."/>
        </authorList>
    </citation>
    <scope>NUCLEOTIDE SEQUENCE [LARGE SCALE GENOMIC DNA]</scope>
</reference>
<name>A0A4Y2CFG7_ARAVE</name>
<evidence type="ECO:0000313" key="2">
    <source>
        <dbReference type="Proteomes" id="UP000499080"/>
    </source>
</evidence>
<sequence>MFTPCKVEIVCYAPEQVGLKLPQQTKHNKQRNVEILPDLDLISNAVENMLGLTDVVRLAYILFEVFSPSNGNCIRPSRAATVIKKHR</sequence>
<protein>
    <submittedName>
        <fullName evidence="1">Uncharacterized protein</fullName>
    </submittedName>
</protein>
<organism evidence="1 2">
    <name type="scientific">Araneus ventricosus</name>
    <name type="common">Orbweaver spider</name>
    <name type="synonym">Epeira ventricosa</name>
    <dbReference type="NCBI Taxonomy" id="182803"/>
    <lineage>
        <taxon>Eukaryota</taxon>
        <taxon>Metazoa</taxon>
        <taxon>Ecdysozoa</taxon>
        <taxon>Arthropoda</taxon>
        <taxon>Chelicerata</taxon>
        <taxon>Arachnida</taxon>
        <taxon>Araneae</taxon>
        <taxon>Araneomorphae</taxon>
        <taxon>Entelegynae</taxon>
        <taxon>Araneoidea</taxon>
        <taxon>Araneidae</taxon>
        <taxon>Araneus</taxon>
    </lineage>
</organism>
<dbReference type="Proteomes" id="UP000499080">
    <property type="component" value="Unassembled WGS sequence"/>
</dbReference>
<evidence type="ECO:0000313" key="1">
    <source>
        <dbReference type="EMBL" id="GBM02075.1"/>
    </source>
</evidence>
<comment type="caution">
    <text evidence="1">The sequence shown here is derived from an EMBL/GenBank/DDBJ whole genome shotgun (WGS) entry which is preliminary data.</text>
</comment>
<gene>
    <name evidence="1" type="ORF">AVEN_209761_1</name>
</gene>